<dbReference type="InterPro" id="IPR009057">
    <property type="entry name" value="Homeodomain-like_sf"/>
</dbReference>
<dbReference type="PROSITE" id="PS50977">
    <property type="entry name" value="HTH_TETR_2"/>
    <property type="match status" value="1"/>
</dbReference>
<sequence length="209" mass="22505">MSAGSKTKPVAALKIGRPRAFDRDTALLAAMRTFWTQGYEGTSMQDLVDAMGVNKPSLYSTFGCKEEIFREAVALYDRTEGRATSQSLGEAKTSREAVEKMLRSNARAYAVEAGPRGCMIVLSSLLGAPENESVRAFLAANRSDGETMLRNRLAQGIVEGDLPASADVDQLAAFYTTVLEGLSIQARDEASVEKLNMIIDAAMLAWPAG</sequence>
<dbReference type="Gene3D" id="1.10.357.10">
    <property type="entry name" value="Tetracycline Repressor, domain 2"/>
    <property type="match status" value="1"/>
</dbReference>
<keyword evidence="2 4" id="KW-0238">DNA-binding</keyword>
<reference evidence="6 7" key="1">
    <citation type="submission" date="2020-04" db="EMBL/GenBank/DDBJ databases">
        <authorList>
            <person name="De Canck E."/>
        </authorList>
    </citation>
    <scope>NUCLEOTIDE SEQUENCE [LARGE SCALE GENOMIC DNA]</scope>
    <source>
        <strain evidence="6 7">LMG 3431</strain>
    </source>
</reference>
<dbReference type="Proteomes" id="UP000494108">
    <property type="component" value="Unassembled WGS sequence"/>
</dbReference>
<organism evidence="6 7">
    <name type="scientific">Achromobacter pestifer</name>
    <dbReference type="NCBI Taxonomy" id="1353889"/>
    <lineage>
        <taxon>Bacteria</taxon>
        <taxon>Pseudomonadati</taxon>
        <taxon>Pseudomonadota</taxon>
        <taxon>Betaproteobacteria</taxon>
        <taxon>Burkholderiales</taxon>
        <taxon>Alcaligenaceae</taxon>
        <taxon>Achromobacter</taxon>
    </lineage>
</organism>
<accession>A0A6S6YKA3</accession>
<evidence type="ECO:0000259" key="5">
    <source>
        <dbReference type="PROSITE" id="PS50977"/>
    </source>
</evidence>
<dbReference type="SUPFAM" id="SSF46689">
    <property type="entry name" value="Homeodomain-like"/>
    <property type="match status" value="1"/>
</dbReference>
<dbReference type="EMBL" id="CADIJX010000001">
    <property type="protein sequence ID" value="CAB3628043.1"/>
    <property type="molecule type" value="Genomic_DNA"/>
</dbReference>
<dbReference type="Pfam" id="PF00440">
    <property type="entry name" value="TetR_N"/>
    <property type="match status" value="1"/>
</dbReference>
<dbReference type="InterPro" id="IPR001647">
    <property type="entry name" value="HTH_TetR"/>
</dbReference>
<feature type="DNA-binding region" description="H-T-H motif" evidence="4">
    <location>
        <begin position="43"/>
        <end position="62"/>
    </location>
</feature>
<evidence type="ECO:0000256" key="2">
    <source>
        <dbReference type="ARBA" id="ARBA00023125"/>
    </source>
</evidence>
<evidence type="ECO:0000256" key="3">
    <source>
        <dbReference type="ARBA" id="ARBA00023163"/>
    </source>
</evidence>
<evidence type="ECO:0000256" key="1">
    <source>
        <dbReference type="ARBA" id="ARBA00023015"/>
    </source>
</evidence>
<evidence type="ECO:0000313" key="6">
    <source>
        <dbReference type="EMBL" id="CAB3628043.1"/>
    </source>
</evidence>
<evidence type="ECO:0000256" key="4">
    <source>
        <dbReference type="PROSITE-ProRule" id="PRU00335"/>
    </source>
</evidence>
<keyword evidence="1" id="KW-0805">Transcription regulation</keyword>
<keyword evidence="3" id="KW-0804">Transcription</keyword>
<dbReference type="Pfam" id="PF16925">
    <property type="entry name" value="TetR_C_13"/>
    <property type="match status" value="1"/>
</dbReference>
<dbReference type="AlphaFoldDB" id="A0A6S6YKA3"/>
<dbReference type="PANTHER" id="PTHR47506">
    <property type="entry name" value="TRANSCRIPTIONAL REGULATORY PROTEIN"/>
    <property type="match status" value="1"/>
</dbReference>
<keyword evidence="7" id="KW-1185">Reference proteome</keyword>
<dbReference type="InterPro" id="IPR011075">
    <property type="entry name" value="TetR_C"/>
</dbReference>
<evidence type="ECO:0000313" key="7">
    <source>
        <dbReference type="Proteomes" id="UP000494108"/>
    </source>
</evidence>
<dbReference type="SUPFAM" id="SSF48498">
    <property type="entry name" value="Tetracyclin repressor-like, C-terminal domain"/>
    <property type="match status" value="1"/>
</dbReference>
<dbReference type="RefSeq" id="WP_246288134.1">
    <property type="nucleotide sequence ID" value="NZ_CADIJX010000001.1"/>
</dbReference>
<protein>
    <submittedName>
        <fullName evidence="6">HTH-type transcriptional repressor ComR</fullName>
    </submittedName>
</protein>
<proteinExistence type="predicted"/>
<gene>
    <name evidence="6" type="primary">comR_1</name>
    <name evidence="6" type="ORF">LMG3431_00646</name>
</gene>
<dbReference type="InterPro" id="IPR036271">
    <property type="entry name" value="Tet_transcr_reg_TetR-rel_C_sf"/>
</dbReference>
<name>A0A6S6YKA3_9BURK</name>
<dbReference type="PANTHER" id="PTHR47506:SF1">
    <property type="entry name" value="HTH-TYPE TRANSCRIPTIONAL REGULATOR YJDC"/>
    <property type="match status" value="1"/>
</dbReference>
<dbReference type="GO" id="GO:0003677">
    <property type="term" value="F:DNA binding"/>
    <property type="evidence" value="ECO:0007669"/>
    <property type="project" value="UniProtKB-UniRule"/>
</dbReference>
<dbReference type="Gene3D" id="1.10.10.60">
    <property type="entry name" value="Homeodomain-like"/>
    <property type="match status" value="1"/>
</dbReference>
<feature type="domain" description="HTH tetR-type" evidence="5">
    <location>
        <begin position="20"/>
        <end position="80"/>
    </location>
</feature>